<dbReference type="InterPro" id="IPR000182">
    <property type="entry name" value="GNAT_dom"/>
</dbReference>
<accession>A0A4Z1NPP1</accession>
<dbReference type="Gene3D" id="3.40.630.30">
    <property type="match status" value="1"/>
</dbReference>
<comment type="caution">
    <text evidence="2">The sequence shown here is derived from an EMBL/GenBank/DDBJ whole genome shotgun (WGS) entry which is preliminary data.</text>
</comment>
<dbReference type="EMBL" id="SNSC02000015">
    <property type="protein sequence ID" value="TID17770.1"/>
    <property type="molecule type" value="Genomic_DNA"/>
</dbReference>
<evidence type="ECO:0000313" key="3">
    <source>
        <dbReference type="Proteomes" id="UP000298493"/>
    </source>
</evidence>
<keyword evidence="2" id="KW-0808">Transferase</keyword>
<reference evidence="2 3" key="1">
    <citation type="submission" date="2019-04" db="EMBL/GenBank/DDBJ databases">
        <title>High contiguity whole genome sequence and gene annotation resource for two Venturia nashicola isolates.</title>
        <authorList>
            <person name="Prokchorchik M."/>
            <person name="Won K."/>
            <person name="Lee Y."/>
            <person name="Choi E.D."/>
            <person name="Segonzac C."/>
            <person name="Sohn K.H."/>
        </authorList>
    </citation>
    <scope>NUCLEOTIDE SEQUENCE [LARGE SCALE GENOMIC DNA]</scope>
    <source>
        <strain evidence="2 3">PRI2</strain>
    </source>
</reference>
<organism evidence="2 3">
    <name type="scientific">Venturia nashicola</name>
    <dbReference type="NCBI Taxonomy" id="86259"/>
    <lineage>
        <taxon>Eukaryota</taxon>
        <taxon>Fungi</taxon>
        <taxon>Dikarya</taxon>
        <taxon>Ascomycota</taxon>
        <taxon>Pezizomycotina</taxon>
        <taxon>Dothideomycetes</taxon>
        <taxon>Pleosporomycetidae</taxon>
        <taxon>Venturiales</taxon>
        <taxon>Venturiaceae</taxon>
        <taxon>Venturia</taxon>
    </lineage>
</organism>
<evidence type="ECO:0000313" key="2">
    <source>
        <dbReference type="EMBL" id="TID17770.1"/>
    </source>
</evidence>
<name>A0A4Z1NPP1_9PEZI</name>
<dbReference type="SUPFAM" id="SSF55729">
    <property type="entry name" value="Acyl-CoA N-acyltransferases (Nat)"/>
    <property type="match status" value="1"/>
</dbReference>
<sequence length="248" mass="27398">MAEIRRDHMAGPPLEFTYRTYILPKDSPSFPFIVGKYAALSALALTTDPNSFGIHYSTDGAFSAAEHVARLSRPIVNIFVVVAHPGDLPESQMDIEKGAWVGMVSQIGPTTKEEYWLPESGCPEPLSDSVETRFHHTGTWIDHAHRGKGLSKILIKAALDWAESTSFARENIEQVRFRAIMGPTNDLSMSLYGKFGFVRCGKSSINEAMKANGNEGIPFQGKTDWPVEFLSGRGGVIVERIVRKSDLQ</sequence>
<dbReference type="AlphaFoldDB" id="A0A4Z1NPP1"/>
<feature type="domain" description="N-acetyltransferase" evidence="1">
    <location>
        <begin position="135"/>
        <end position="197"/>
    </location>
</feature>
<gene>
    <name evidence="2" type="ORF">E6O75_ATG10415</name>
</gene>
<keyword evidence="3" id="KW-1185">Reference proteome</keyword>
<dbReference type="GO" id="GO:0016747">
    <property type="term" value="F:acyltransferase activity, transferring groups other than amino-acyl groups"/>
    <property type="evidence" value="ECO:0007669"/>
    <property type="project" value="InterPro"/>
</dbReference>
<proteinExistence type="predicted"/>
<dbReference type="Proteomes" id="UP000298493">
    <property type="component" value="Unassembled WGS sequence"/>
</dbReference>
<dbReference type="Pfam" id="PF00583">
    <property type="entry name" value="Acetyltransf_1"/>
    <property type="match status" value="1"/>
</dbReference>
<evidence type="ECO:0000259" key="1">
    <source>
        <dbReference type="Pfam" id="PF00583"/>
    </source>
</evidence>
<protein>
    <submittedName>
        <fullName evidence="2">GNAT family acetyltransferase</fullName>
    </submittedName>
</protein>
<dbReference type="InterPro" id="IPR016181">
    <property type="entry name" value="Acyl_CoA_acyltransferase"/>
</dbReference>